<gene>
    <name evidence="2" type="ORF">F7Q99_08560</name>
</gene>
<dbReference type="Proteomes" id="UP000450000">
    <property type="component" value="Unassembled WGS sequence"/>
</dbReference>
<feature type="compositionally biased region" description="Low complexity" evidence="1">
    <location>
        <begin position="225"/>
        <end position="237"/>
    </location>
</feature>
<evidence type="ECO:0000313" key="2">
    <source>
        <dbReference type="EMBL" id="MQS12338.1"/>
    </source>
</evidence>
<accession>A0A6N7KPG0</accession>
<dbReference type="EMBL" id="WBOF01000001">
    <property type="protein sequence ID" value="MQS12338.1"/>
    <property type="molecule type" value="Genomic_DNA"/>
</dbReference>
<feature type="compositionally biased region" description="Polar residues" evidence="1">
    <location>
        <begin position="186"/>
        <end position="199"/>
    </location>
</feature>
<sequence length="287" mass="27547">MRANHATKPQEPVPRGVTGARHQAGRWLPHTVAAGGALLAQLWGIGAPGAYAATADPLPVPPSATVRRALHGVPGHDGKSAGHPMHTPAPPAAPGLVGDLAGPGLAGSASPVSASLKDRIRAGGLPLPGQRAAVPDAFALASGLIGTLPARTGPTGARASREDAPTAPPTAPDQARSSGRAGSRGHPTSSAAAGRQTESPAAPPAQEAVAGSSAAAGSPDGGRGEATAAPTPGVPGAPEAVALADTATVTASADGSGTATAVLAPIAAGLLLTGAAMWKHRGLPSGH</sequence>
<organism evidence="2 3">
    <name type="scientific">Streptomyces kaniharaensis</name>
    <dbReference type="NCBI Taxonomy" id="212423"/>
    <lineage>
        <taxon>Bacteria</taxon>
        <taxon>Bacillati</taxon>
        <taxon>Actinomycetota</taxon>
        <taxon>Actinomycetes</taxon>
        <taxon>Kitasatosporales</taxon>
        <taxon>Streptomycetaceae</taxon>
        <taxon>Streptomyces</taxon>
    </lineage>
</organism>
<name>A0A6N7KPG0_9ACTN</name>
<dbReference type="AlphaFoldDB" id="A0A6N7KPG0"/>
<reference evidence="2 3" key="1">
    <citation type="submission" date="2019-09" db="EMBL/GenBank/DDBJ databases">
        <title>Genome Sequences of Streptomyces kaniharaensis ATCC 21070.</title>
        <authorList>
            <person name="Zhu W."/>
            <person name="De Crecy-Lagard V."/>
            <person name="Richards N.G."/>
        </authorList>
    </citation>
    <scope>NUCLEOTIDE SEQUENCE [LARGE SCALE GENOMIC DNA]</scope>
    <source>
        <strain evidence="2 3">SF-557</strain>
    </source>
</reference>
<feature type="region of interest" description="Disordered" evidence="1">
    <location>
        <begin position="1"/>
        <end position="22"/>
    </location>
</feature>
<dbReference type="RefSeq" id="WP_153460742.1">
    <property type="nucleotide sequence ID" value="NZ_WBOF01000001.1"/>
</dbReference>
<protein>
    <submittedName>
        <fullName evidence="2">Uncharacterized protein</fullName>
    </submittedName>
</protein>
<evidence type="ECO:0000313" key="3">
    <source>
        <dbReference type="Proteomes" id="UP000450000"/>
    </source>
</evidence>
<dbReference type="OrthoDB" id="4319396at2"/>
<comment type="caution">
    <text evidence="2">The sequence shown here is derived from an EMBL/GenBank/DDBJ whole genome shotgun (WGS) entry which is preliminary data.</text>
</comment>
<keyword evidence="3" id="KW-1185">Reference proteome</keyword>
<evidence type="ECO:0000256" key="1">
    <source>
        <dbReference type="SAM" id="MobiDB-lite"/>
    </source>
</evidence>
<proteinExistence type="predicted"/>
<feature type="compositionally biased region" description="Low complexity" evidence="1">
    <location>
        <begin position="208"/>
        <end position="218"/>
    </location>
</feature>
<feature type="region of interest" description="Disordered" evidence="1">
    <location>
        <begin position="149"/>
        <end position="237"/>
    </location>
</feature>